<dbReference type="GO" id="GO:0009279">
    <property type="term" value="C:cell outer membrane"/>
    <property type="evidence" value="ECO:0007669"/>
    <property type="project" value="UniProtKB-SubCell"/>
</dbReference>
<evidence type="ECO:0000259" key="6">
    <source>
        <dbReference type="PROSITE" id="PS51123"/>
    </source>
</evidence>
<evidence type="ECO:0000256" key="2">
    <source>
        <dbReference type="ARBA" id="ARBA00023136"/>
    </source>
</evidence>
<evidence type="ECO:0000313" key="7">
    <source>
        <dbReference type="EMBL" id="OWK30954.1"/>
    </source>
</evidence>
<dbReference type="PRINTS" id="PR01021">
    <property type="entry name" value="OMPADOMAIN"/>
</dbReference>
<dbReference type="SUPFAM" id="SSF103088">
    <property type="entry name" value="OmpA-like"/>
    <property type="match status" value="1"/>
</dbReference>
<name>A0A245ZMJ7_9SPHN</name>
<evidence type="ECO:0000313" key="8">
    <source>
        <dbReference type="Proteomes" id="UP000197783"/>
    </source>
</evidence>
<dbReference type="InterPro" id="IPR050330">
    <property type="entry name" value="Bact_OuterMem_StrucFunc"/>
</dbReference>
<comment type="caution">
    <text evidence="7">The sequence shown here is derived from an EMBL/GenBank/DDBJ whole genome shotgun (WGS) entry which is preliminary data.</text>
</comment>
<dbReference type="InterPro" id="IPR036737">
    <property type="entry name" value="OmpA-like_sf"/>
</dbReference>
<organism evidence="7 8">
    <name type="scientific">Sphingomonas mucosissima</name>
    <dbReference type="NCBI Taxonomy" id="370959"/>
    <lineage>
        <taxon>Bacteria</taxon>
        <taxon>Pseudomonadati</taxon>
        <taxon>Pseudomonadota</taxon>
        <taxon>Alphaproteobacteria</taxon>
        <taxon>Sphingomonadales</taxon>
        <taxon>Sphingomonadaceae</taxon>
        <taxon>Sphingomonas</taxon>
    </lineage>
</organism>
<dbReference type="InterPro" id="IPR006665">
    <property type="entry name" value="OmpA-like"/>
</dbReference>
<dbReference type="Gene3D" id="3.30.1330.60">
    <property type="entry name" value="OmpA-like domain"/>
    <property type="match status" value="1"/>
</dbReference>
<feature type="domain" description="OmpA-like" evidence="6">
    <location>
        <begin position="127"/>
        <end position="239"/>
    </location>
</feature>
<reference evidence="7 8" key="1">
    <citation type="submission" date="2017-03" db="EMBL/GenBank/DDBJ databases">
        <title>Genome sequence of Sphingomonas mucosissima DSM 17494.</title>
        <authorList>
            <person name="Poehlein A."/>
            <person name="Wuebbeler J.H."/>
            <person name="Steinbuechel A."/>
            <person name="Daniel R."/>
        </authorList>
    </citation>
    <scope>NUCLEOTIDE SEQUENCE [LARGE SCALE GENOMIC DNA]</scope>
    <source>
        <strain evidence="7 8">DSM 17494</strain>
    </source>
</reference>
<evidence type="ECO:0000256" key="1">
    <source>
        <dbReference type="ARBA" id="ARBA00004442"/>
    </source>
</evidence>
<dbReference type="InterPro" id="IPR006664">
    <property type="entry name" value="OMP_bac"/>
</dbReference>
<dbReference type="EMBL" id="NBBJ01000002">
    <property type="protein sequence ID" value="OWK30954.1"/>
    <property type="molecule type" value="Genomic_DNA"/>
</dbReference>
<evidence type="ECO:0000256" key="4">
    <source>
        <dbReference type="PROSITE-ProRule" id="PRU00473"/>
    </source>
</evidence>
<gene>
    <name evidence="7" type="primary">ompA</name>
    <name evidence="7" type="ORF">SPMU_19460</name>
</gene>
<dbReference type="Pfam" id="PF00691">
    <property type="entry name" value="OmpA"/>
    <property type="match status" value="1"/>
</dbReference>
<accession>A0A245ZMJ7</accession>
<comment type="subcellular location">
    <subcellularLocation>
        <location evidence="1">Cell outer membrane</location>
    </subcellularLocation>
</comment>
<dbReference type="PANTHER" id="PTHR30329">
    <property type="entry name" value="STATOR ELEMENT OF FLAGELLAR MOTOR COMPLEX"/>
    <property type="match status" value="1"/>
</dbReference>
<dbReference type="CDD" id="cd07185">
    <property type="entry name" value="OmpA_C-like"/>
    <property type="match status" value="1"/>
</dbReference>
<feature type="signal peptide" evidence="5">
    <location>
        <begin position="1"/>
        <end position="21"/>
    </location>
</feature>
<dbReference type="Proteomes" id="UP000197783">
    <property type="component" value="Unassembled WGS sequence"/>
</dbReference>
<keyword evidence="2 4" id="KW-0472">Membrane</keyword>
<keyword evidence="3" id="KW-0998">Cell outer membrane</keyword>
<keyword evidence="8" id="KW-1185">Reference proteome</keyword>
<dbReference type="AlphaFoldDB" id="A0A245ZMJ7"/>
<sequence>MRIVLYTVAAIAALPASAQQASVSKGPSVAGYICTFAGKCDGVEGAVETRDAPETKGFRLARSASPASETAASVPNRVMSRTPRVAANVRHGGASSHGTQSVGETRRANLANAAALPARAATSAPGMGRRADLMIGFELNSDRLTPEGRASARIFAQSLLTPELRAKRFLIAGHTDERGGRGVNMPLSIRRAARVAEFLRAQGVEADRLETRGLGSTAPLPGLSASNPANRRVEAELIS</sequence>
<dbReference type="PANTHER" id="PTHR30329:SF21">
    <property type="entry name" value="LIPOPROTEIN YIAD-RELATED"/>
    <property type="match status" value="1"/>
</dbReference>
<evidence type="ECO:0000256" key="3">
    <source>
        <dbReference type="ARBA" id="ARBA00023237"/>
    </source>
</evidence>
<evidence type="ECO:0000256" key="5">
    <source>
        <dbReference type="SAM" id="SignalP"/>
    </source>
</evidence>
<keyword evidence="5" id="KW-0732">Signal</keyword>
<proteinExistence type="predicted"/>
<feature type="chain" id="PRO_5012399567" evidence="5">
    <location>
        <begin position="22"/>
        <end position="239"/>
    </location>
</feature>
<dbReference type="PROSITE" id="PS51123">
    <property type="entry name" value="OMPA_2"/>
    <property type="match status" value="1"/>
</dbReference>
<protein>
    <submittedName>
        <fullName evidence="7">Outer membrane protein A</fullName>
    </submittedName>
</protein>